<comment type="subcellular location">
    <subcellularLocation>
        <location evidence="1">Nucleus</location>
        <location evidence="1">Nucleolus</location>
    </subcellularLocation>
</comment>
<name>A0A1X0QK15_9MICR</name>
<evidence type="ECO:0000259" key="9">
    <source>
        <dbReference type="Pfam" id="PF17903"/>
    </source>
</evidence>
<evidence type="ECO:0000256" key="6">
    <source>
        <dbReference type="ARBA" id="ARBA00023242"/>
    </source>
</evidence>
<dbReference type="GO" id="GO:0032040">
    <property type="term" value="C:small-subunit processome"/>
    <property type="evidence" value="ECO:0007669"/>
    <property type="project" value="TreeGrafter"/>
</dbReference>
<dbReference type="GO" id="GO:0006364">
    <property type="term" value="P:rRNA processing"/>
    <property type="evidence" value="ECO:0007669"/>
    <property type="project" value="UniProtKB-KW"/>
</dbReference>
<dbReference type="Pfam" id="PF21800">
    <property type="entry name" value="KH_KRR1_2nd"/>
    <property type="match status" value="1"/>
</dbReference>
<dbReference type="VEuPathDB" id="MicrosporidiaDB:HERIO_827"/>
<accession>A0A1X0QK15</accession>
<dbReference type="Gene3D" id="3.30.1370.10">
    <property type="entry name" value="K Homology domain, type 1"/>
    <property type="match status" value="2"/>
</dbReference>
<dbReference type="EMBL" id="LTAI01000060">
    <property type="protein sequence ID" value="ORE00131.1"/>
    <property type="molecule type" value="Genomic_DNA"/>
</dbReference>
<proteinExistence type="inferred from homology"/>
<keyword evidence="7" id="KW-0687">Ribonucleoprotein</keyword>
<sequence length="212" mass="24707">MKELENLQNIEKIPEWNEKLVKEFTETSECAVMYPKFRMNYLKSVQKYIEKALHNKKLKFEMNDDEMRVFTTKQTRDPCAIISGDEMINLLSKGFCLEDAMKVLEDDIYSDIVKVNNLCAAKTLENRKSRLQNPSVIKALELLTKTKILVLNKIVGIIGEYDGIEVIKNVVIDCFQKNIHPAYKIKELMIKKNLSKDDVKGNWDRFLPDIKK</sequence>
<protein>
    <recommendedName>
        <fullName evidence="8">KRR-R motif-containing protein 1</fullName>
    </recommendedName>
</protein>
<dbReference type="Proteomes" id="UP000192501">
    <property type="component" value="Unassembled WGS sequence"/>
</dbReference>
<keyword evidence="4" id="KW-0698">rRNA processing</keyword>
<keyword evidence="5" id="KW-0694">RNA-binding</keyword>
<evidence type="ECO:0000259" key="10">
    <source>
        <dbReference type="Pfam" id="PF21800"/>
    </source>
</evidence>
<evidence type="ECO:0000256" key="3">
    <source>
        <dbReference type="ARBA" id="ARBA00022517"/>
    </source>
</evidence>
<dbReference type="VEuPathDB" id="MicrosporidiaDB:A0H76_2176"/>
<dbReference type="InterPro" id="IPR041174">
    <property type="entry name" value="KRR1-like_KH1"/>
</dbReference>
<organism evidence="11 12">
    <name type="scientific">Hepatospora eriocheir</name>
    <dbReference type="NCBI Taxonomy" id="1081669"/>
    <lineage>
        <taxon>Eukaryota</taxon>
        <taxon>Fungi</taxon>
        <taxon>Fungi incertae sedis</taxon>
        <taxon>Microsporidia</taxon>
        <taxon>Hepatosporidae</taxon>
        <taxon>Hepatospora</taxon>
    </lineage>
</organism>
<dbReference type="GO" id="GO:0003723">
    <property type="term" value="F:RNA binding"/>
    <property type="evidence" value="ECO:0007669"/>
    <property type="project" value="UniProtKB-KW"/>
</dbReference>
<dbReference type="AlphaFoldDB" id="A0A1X0QK15"/>
<reference evidence="11 12" key="1">
    <citation type="journal article" date="2017" name="Environ. Microbiol.">
        <title>Decay of the glycolytic pathway and adaptation to intranuclear parasitism within Enterocytozoonidae microsporidia.</title>
        <authorList>
            <person name="Wiredu Boakye D."/>
            <person name="Jaroenlak P."/>
            <person name="Prachumwat A."/>
            <person name="Williams T.A."/>
            <person name="Bateman K.S."/>
            <person name="Itsathitphaisarn O."/>
            <person name="Sritunyalucksana K."/>
            <person name="Paszkiewicz K.H."/>
            <person name="Moore K.A."/>
            <person name="Stentiford G.D."/>
            <person name="Williams B.A."/>
        </authorList>
    </citation>
    <scope>NUCLEOTIDE SEQUENCE [LARGE SCALE GENOMIC DNA]</scope>
    <source>
        <strain evidence="12">canceri</strain>
    </source>
</reference>
<comment type="similarity">
    <text evidence="2">Belongs to the KRR1 family.</text>
</comment>
<comment type="caution">
    <text evidence="11">The sequence shown here is derived from an EMBL/GenBank/DDBJ whole genome shotgun (WGS) entry which is preliminary data.</text>
</comment>
<keyword evidence="6" id="KW-0539">Nucleus</keyword>
<dbReference type="InterPro" id="IPR036612">
    <property type="entry name" value="KH_dom_type_1_sf"/>
</dbReference>
<dbReference type="PANTHER" id="PTHR12581:SF0">
    <property type="entry name" value="KRR1 SMALL SUBUNIT PROCESSOME COMPONENT HOMOLOG"/>
    <property type="match status" value="1"/>
</dbReference>
<keyword evidence="3" id="KW-0690">Ribosome biogenesis</keyword>
<dbReference type="InterPro" id="IPR024166">
    <property type="entry name" value="rRNA_assembly_KRR1"/>
</dbReference>
<evidence type="ECO:0000313" key="12">
    <source>
        <dbReference type="Proteomes" id="UP000192501"/>
    </source>
</evidence>
<evidence type="ECO:0000256" key="2">
    <source>
        <dbReference type="ARBA" id="ARBA00009344"/>
    </source>
</evidence>
<evidence type="ECO:0000256" key="5">
    <source>
        <dbReference type="ARBA" id="ARBA00022884"/>
    </source>
</evidence>
<evidence type="ECO:0000256" key="7">
    <source>
        <dbReference type="ARBA" id="ARBA00023274"/>
    </source>
</evidence>
<dbReference type="SUPFAM" id="SSF54791">
    <property type="entry name" value="Eukaryotic type KH-domain (KH-domain type I)"/>
    <property type="match status" value="1"/>
</dbReference>
<feature type="domain" description="KRR1 small subunit processome component first KH" evidence="9">
    <location>
        <begin position="28"/>
        <end position="106"/>
    </location>
</feature>
<dbReference type="PANTHER" id="PTHR12581">
    <property type="entry name" value="HIV-1 REV BINDING PROTEIN 2, 3"/>
    <property type="match status" value="1"/>
</dbReference>
<evidence type="ECO:0000256" key="8">
    <source>
        <dbReference type="ARBA" id="ARBA00032993"/>
    </source>
</evidence>
<dbReference type="Pfam" id="PF17903">
    <property type="entry name" value="KH_KRR1_1st"/>
    <property type="match status" value="1"/>
</dbReference>
<evidence type="ECO:0000256" key="4">
    <source>
        <dbReference type="ARBA" id="ARBA00022552"/>
    </source>
</evidence>
<evidence type="ECO:0000256" key="1">
    <source>
        <dbReference type="ARBA" id="ARBA00004604"/>
    </source>
</evidence>
<feature type="domain" description="KRR1 small subunit processome component second KH" evidence="10">
    <location>
        <begin position="109"/>
        <end position="196"/>
    </location>
</feature>
<gene>
    <name evidence="11" type="primary">KRR1</name>
    <name evidence="11" type="ORF">A0H76_2176</name>
</gene>
<dbReference type="InterPro" id="IPR048548">
    <property type="entry name" value="KRR1-like_KH2"/>
</dbReference>
<evidence type="ECO:0000313" key="11">
    <source>
        <dbReference type="EMBL" id="ORE00131.1"/>
    </source>
</evidence>